<reference evidence="6" key="1">
    <citation type="submission" date="2018-05" db="EMBL/GenBank/DDBJ databases">
        <authorList>
            <person name="Lanie J.A."/>
            <person name="Ng W.-L."/>
            <person name="Kazmierczak K.M."/>
            <person name="Andrzejewski T.M."/>
            <person name="Davidsen T.M."/>
            <person name="Wayne K.J."/>
            <person name="Tettelin H."/>
            <person name="Glass J.I."/>
            <person name="Rusch D."/>
            <person name="Podicherti R."/>
            <person name="Tsui H.-C.T."/>
            <person name="Winkler M.E."/>
        </authorList>
    </citation>
    <scope>NUCLEOTIDE SEQUENCE</scope>
</reference>
<dbReference type="SUPFAM" id="SSF53067">
    <property type="entry name" value="Actin-like ATPase domain"/>
    <property type="match status" value="2"/>
</dbReference>
<name>A0A381NFU6_9ZZZZ</name>
<dbReference type="GO" id="GO:0005997">
    <property type="term" value="P:xylulose metabolic process"/>
    <property type="evidence" value="ECO:0007669"/>
    <property type="project" value="TreeGrafter"/>
</dbReference>
<dbReference type="PANTHER" id="PTHR10196:SF57">
    <property type="entry name" value="XYLULOSE KINASE"/>
    <property type="match status" value="1"/>
</dbReference>
<evidence type="ECO:0000256" key="2">
    <source>
        <dbReference type="ARBA" id="ARBA00022679"/>
    </source>
</evidence>
<dbReference type="InterPro" id="IPR018484">
    <property type="entry name" value="FGGY_N"/>
</dbReference>
<gene>
    <name evidence="6" type="ORF">METZ01_LOCUS6251</name>
</gene>
<dbReference type="GO" id="GO:0005829">
    <property type="term" value="C:cytosol"/>
    <property type="evidence" value="ECO:0007669"/>
    <property type="project" value="TreeGrafter"/>
</dbReference>
<accession>A0A381NFU6</accession>
<dbReference type="PANTHER" id="PTHR10196">
    <property type="entry name" value="SUGAR KINASE"/>
    <property type="match status" value="1"/>
</dbReference>
<comment type="similarity">
    <text evidence="1">Belongs to the FGGY kinase family.</text>
</comment>
<dbReference type="Gene3D" id="3.30.420.40">
    <property type="match status" value="2"/>
</dbReference>
<sequence>MYLIIDQGTSSTKAFLFNDRGKIIYNNKIKHSLYNPSRNHIECDAVEILNACIVLIKKAVKASNNPILSMGLSVQRSTFLFWDKKRIMPITMALSWQDSRSNDIVENLKEHSTWLYKKTGLPLSPHFGGPKYLKMIKELPSLKKKIANGNIIFGTLSSYITHALTKKLAIDHSIASRTLLLDINTCDWSDECLDLFEIPKLGLPPIKPTNYNYGKILDYKFHLNCVIGDQQAALIGQNGFSEKSVGMNFGTSASILYNSGDNPQIINGLITSILFSDSNKKTYVSEGTINACNSLFYYLEDILNIEHTQMRWDKRCKNQDTEGIFISGFSGIAAPYWVSGFDDIYYKINKNNKNEIIRAGMESIGFLVNDIIKMLTKSISMNFPIITASGGGSRDSLLQFISDLTGQIIRRPKIRDKTALGVYRILNSNYNYKMQDKDKLFEPSKDRDKITFKIKQWREIISSLK</sequence>
<feature type="domain" description="Carbohydrate kinase FGGY N-terminal" evidence="4">
    <location>
        <begin position="1"/>
        <end position="221"/>
    </location>
</feature>
<evidence type="ECO:0000313" key="6">
    <source>
        <dbReference type="EMBL" id="SUZ53397.1"/>
    </source>
</evidence>
<evidence type="ECO:0000259" key="4">
    <source>
        <dbReference type="Pfam" id="PF00370"/>
    </source>
</evidence>
<evidence type="ECO:0000256" key="3">
    <source>
        <dbReference type="ARBA" id="ARBA00022777"/>
    </source>
</evidence>
<evidence type="ECO:0008006" key="7">
    <source>
        <dbReference type="Google" id="ProtNLM"/>
    </source>
</evidence>
<dbReference type="PIRSF" id="PIRSF000538">
    <property type="entry name" value="GlpK"/>
    <property type="match status" value="1"/>
</dbReference>
<dbReference type="Pfam" id="PF00370">
    <property type="entry name" value="FGGY_N"/>
    <property type="match status" value="1"/>
</dbReference>
<keyword evidence="3" id="KW-0418">Kinase</keyword>
<keyword evidence="2" id="KW-0808">Transferase</keyword>
<dbReference type="AlphaFoldDB" id="A0A381NFU6"/>
<protein>
    <recommendedName>
        <fullName evidence="7">Carbohydrate kinase FGGY N-terminal domain-containing protein</fullName>
    </recommendedName>
</protein>
<evidence type="ECO:0000256" key="1">
    <source>
        <dbReference type="ARBA" id="ARBA00009156"/>
    </source>
</evidence>
<dbReference type="EMBL" id="UINC01000331">
    <property type="protein sequence ID" value="SUZ53397.1"/>
    <property type="molecule type" value="Genomic_DNA"/>
</dbReference>
<evidence type="ECO:0000259" key="5">
    <source>
        <dbReference type="Pfam" id="PF02782"/>
    </source>
</evidence>
<proteinExistence type="inferred from homology"/>
<dbReference type="GO" id="GO:0004856">
    <property type="term" value="F:D-xylulokinase activity"/>
    <property type="evidence" value="ECO:0007669"/>
    <property type="project" value="TreeGrafter"/>
</dbReference>
<organism evidence="6">
    <name type="scientific">marine metagenome</name>
    <dbReference type="NCBI Taxonomy" id="408172"/>
    <lineage>
        <taxon>unclassified sequences</taxon>
        <taxon>metagenomes</taxon>
        <taxon>ecological metagenomes</taxon>
    </lineage>
</organism>
<dbReference type="InterPro" id="IPR000577">
    <property type="entry name" value="Carb_kinase_FGGY"/>
</dbReference>
<dbReference type="InterPro" id="IPR043129">
    <property type="entry name" value="ATPase_NBD"/>
</dbReference>
<feature type="domain" description="Carbohydrate kinase FGGY C-terminal" evidence="5">
    <location>
        <begin position="248"/>
        <end position="422"/>
    </location>
</feature>
<dbReference type="InterPro" id="IPR018485">
    <property type="entry name" value="FGGY_C"/>
</dbReference>
<dbReference type="Pfam" id="PF02782">
    <property type="entry name" value="FGGY_C"/>
    <property type="match status" value="1"/>
</dbReference>